<dbReference type="CDD" id="cd03784">
    <property type="entry name" value="GT1_Gtf-like"/>
    <property type="match status" value="1"/>
</dbReference>
<organism evidence="1 2">
    <name type="scientific">Phytoactinopolyspora halophila</name>
    <dbReference type="NCBI Taxonomy" id="1981511"/>
    <lineage>
        <taxon>Bacteria</taxon>
        <taxon>Bacillati</taxon>
        <taxon>Actinomycetota</taxon>
        <taxon>Actinomycetes</taxon>
        <taxon>Jiangellales</taxon>
        <taxon>Jiangellaceae</taxon>
        <taxon>Phytoactinopolyspora</taxon>
    </lineage>
</organism>
<sequence>MKVLLLTNGTRGDIQPFVALAIELVRAGHEVTLALPDALSPLAEAYNIRTKPLNNKLNRLLTGSEYRALVWDADRHTLTRLKRTIRLFGEDASSMVGGLENISAAADEGADVIVHHATLPAHHVAEKLAVPAVPVCLHPSWVPTSSFAHPAFRFGSSRVINRASYSITKAFPTNLVMNALLRRAIDRWRQETLGLDLRRNRHDILRRPDGGPVTVLQAFSPVVLPSPLDYPSWVHTTGFWRLPNSHEFEPNQDLRDFLASGDSPVYVGFGSMVGSNPEHTTRIVAEALKRVDVRAIVATGWGAIEPEAFGEKVLCINETQHDWLFPRTRAIVHHGGAGTMSIALASGRPQVLCPFIVDQPFNARRLYEIGVASAPQPQRRLTSEDLAQAINRAVTDRVMSYRAEQLGARVRAENGTACAVKILESLV</sequence>
<protein>
    <submittedName>
        <fullName evidence="1">Glycosyltransferase</fullName>
    </submittedName>
</protein>
<dbReference type="SUPFAM" id="SSF53756">
    <property type="entry name" value="UDP-Glycosyltransferase/glycogen phosphorylase"/>
    <property type="match status" value="1"/>
</dbReference>
<dbReference type="FunFam" id="3.40.50.2000:FF:000009">
    <property type="entry name" value="Sterol 3-beta-glucosyltransferase UGT80A2"/>
    <property type="match status" value="1"/>
</dbReference>
<proteinExistence type="predicted"/>
<reference evidence="1 2" key="1">
    <citation type="submission" date="2018-06" db="EMBL/GenBank/DDBJ databases">
        <title>Phytoactinopolyspora halophila sp. nov., a novel halophilic actinomycete isolated from a saline soil in China.</title>
        <authorList>
            <person name="Tang S.-K."/>
        </authorList>
    </citation>
    <scope>NUCLEOTIDE SEQUENCE [LARGE SCALE GENOMIC DNA]</scope>
    <source>
        <strain evidence="1 2">YIM 96934</strain>
    </source>
</reference>
<dbReference type="GO" id="GO:0017000">
    <property type="term" value="P:antibiotic biosynthetic process"/>
    <property type="evidence" value="ECO:0007669"/>
    <property type="project" value="UniProtKB-ARBA"/>
</dbReference>
<dbReference type="EMBL" id="QMIG01000017">
    <property type="protein sequence ID" value="RAW12006.1"/>
    <property type="molecule type" value="Genomic_DNA"/>
</dbReference>
<accession>A0A329QIE1</accession>
<dbReference type="GO" id="GO:0016758">
    <property type="term" value="F:hexosyltransferase activity"/>
    <property type="evidence" value="ECO:0007669"/>
    <property type="project" value="UniProtKB-ARBA"/>
</dbReference>
<dbReference type="PANTHER" id="PTHR48050:SF13">
    <property type="entry name" value="STEROL 3-BETA-GLUCOSYLTRANSFERASE UGT80A2"/>
    <property type="match status" value="1"/>
</dbReference>
<comment type="caution">
    <text evidence="1">The sequence shown here is derived from an EMBL/GenBank/DDBJ whole genome shotgun (WGS) entry which is preliminary data.</text>
</comment>
<evidence type="ECO:0000313" key="1">
    <source>
        <dbReference type="EMBL" id="RAW12006.1"/>
    </source>
</evidence>
<gene>
    <name evidence="1" type="ORF">DPM12_15130</name>
</gene>
<dbReference type="Proteomes" id="UP000250462">
    <property type="component" value="Unassembled WGS sequence"/>
</dbReference>
<dbReference type="Gene3D" id="3.40.50.2000">
    <property type="entry name" value="Glycogen Phosphorylase B"/>
    <property type="match status" value="2"/>
</dbReference>
<evidence type="ECO:0000313" key="2">
    <source>
        <dbReference type="Proteomes" id="UP000250462"/>
    </source>
</evidence>
<dbReference type="PANTHER" id="PTHR48050">
    <property type="entry name" value="STEROL 3-BETA-GLUCOSYLTRANSFERASE"/>
    <property type="match status" value="1"/>
</dbReference>
<name>A0A329QIE1_9ACTN</name>
<keyword evidence="1" id="KW-0808">Transferase</keyword>
<dbReference type="InterPro" id="IPR002213">
    <property type="entry name" value="UDP_glucos_trans"/>
</dbReference>
<keyword evidence="2" id="KW-1185">Reference proteome</keyword>
<dbReference type="AlphaFoldDB" id="A0A329QIE1"/>
<dbReference type="GO" id="GO:0008194">
    <property type="term" value="F:UDP-glycosyltransferase activity"/>
    <property type="evidence" value="ECO:0007669"/>
    <property type="project" value="InterPro"/>
</dbReference>
<dbReference type="InterPro" id="IPR050426">
    <property type="entry name" value="Glycosyltransferase_28"/>
</dbReference>
<dbReference type="Pfam" id="PF00201">
    <property type="entry name" value="UDPGT"/>
    <property type="match status" value="1"/>
</dbReference>